<evidence type="ECO:0000313" key="3">
    <source>
        <dbReference type="EMBL" id="RDH84612.1"/>
    </source>
</evidence>
<dbReference type="CDD" id="cd06170">
    <property type="entry name" value="LuxR_C_like"/>
    <property type="match status" value="1"/>
</dbReference>
<dbReference type="EMBL" id="QFXC01000007">
    <property type="protein sequence ID" value="RDH84612.1"/>
    <property type="molecule type" value="Genomic_DNA"/>
</dbReference>
<gene>
    <name evidence="3" type="ORF">DIZ80_03850</name>
</gene>
<comment type="caution">
    <text evidence="3">The sequence shown here is derived from an EMBL/GenBank/DDBJ whole genome shotgun (WGS) entry which is preliminary data.</text>
</comment>
<evidence type="ECO:0000313" key="4">
    <source>
        <dbReference type="Proteomes" id="UP000254266"/>
    </source>
</evidence>
<name>A0A370DI70_9GAMM</name>
<reference evidence="3 4" key="1">
    <citation type="journal article" date="2018" name="ISME J.">
        <title>Endosymbiont genomes yield clues of tubeworm success.</title>
        <authorList>
            <person name="Li Y."/>
            <person name="Liles M.R."/>
            <person name="Halanych K.M."/>
        </authorList>
    </citation>
    <scope>NUCLEOTIDE SEQUENCE [LARGE SCALE GENOMIC DNA]</scope>
    <source>
        <strain evidence="3">A1464</strain>
    </source>
</reference>
<dbReference type="AlphaFoldDB" id="A0A370DI70"/>
<feature type="domain" description="HTH luxR-type" evidence="2">
    <location>
        <begin position="176"/>
        <end position="241"/>
    </location>
</feature>
<dbReference type="PROSITE" id="PS50043">
    <property type="entry name" value="HTH_LUXR_2"/>
    <property type="match status" value="1"/>
</dbReference>
<dbReference type="Gene3D" id="3.40.50.2300">
    <property type="match status" value="1"/>
</dbReference>
<evidence type="ECO:0000256" key="1">
    <source>
        <dbReference type="ARBA" id="ARBA00023125"/>
    </source>
</evidence>
<dbReference type="PANTHER" id="PTHR43214">
    <property type="entry name" value="TWO-COMPONENT RESPONSE REGULATOR"/>
    <property type="match status" value="1"/>
</dbReference>
<dbReference type="Pfam" id="PF00196">
    <property type="entry name" value="GerE"/>
    <property type="match status" value="1"/>
</dbReference>
<dbReference type="InterPro" id="IPR036388">
    <property type="entry name" value="WH-like_DNA-bd_sf"/>
</dbReference>
<dbReference type="SUPFAM" id="SSF46894">
    <property type="entry name" value="C-terminal effector domain of the bipartite response regulators"/>
    <property type="match status" value="1"/>
</dbReference>
<dbReference type="GO" id="GO:0006355">
    <property type="term" value="P:regulation of DNA-templated transcription"/>
    <property type="evidence" value="ECO:0007669"/>
    <property type="project" value="InterPro"/>
</dbReference>
<dbReference type="Gene3D" id="1.10.10.10">
    <property type="entry name" value="Winged helix-like DNA-binding domain superfamily/Winged helix DNA-binding domain"/>
    <property type="match status" value="1"/>
</dbReference>
<accession>A0A370DI70</accession>
<dbReference type="GO" id="GO:0003677">
    <property type="term" value="F:DNA binding"/>
    <property type="evidence" value="ECO:0007669"/>
    <property type="project" value="UniProtKB-KW"/>
</dbReference>
<keyword evidence="1" id="KW-0238">DNA-binding</keyword>
<dbReference type="PRINTS" id="PR00038">
    <property type="entry name" value="HTHLUXR"/>
</dbReference>
<dbReference type="InterPro" id="IPR000792">
    <property type="entry name" value="Tscrpt_reg_LuxR_C"/>
</dbReference>
<protein>
    <recommendedName>
        <fullName evidence="2">HTH luxR-type domain-containing protein</fullName>
    </recommendedName>
</protein>
<organism evidence="3 4">
    <name type="scientific">endosymbiont of Galathealinum brachiosum</name>
    <dbReference type="NCBI Taxonomy" id="2200906"/>
    <lineage>
        <taxon>Bacteria</taxon>
        <taxon>Pseudomonadati</taxon>
        <taxon>Pseudomonadota</taxon>
        <taxon>Gammaproteobacteria</taxon>
        <taxon>sulfur-oxidizing symbionts</taxon>
    </lineage>
</organism>
<dbReference type="InterPro" id="IPR039420">
    <property type="entry name" value="WalR-like"/>
</dbReference>
<keyword evidence="4" id="KW-1185">Reference proteome</keyword>
<dbReference type="SMART" id="SM00421">
    <property type="entry name" value="HTH_LUXR"/>
    <property type="match status" value="1"/>
</dbReference>
<proteinExistence type="predicted"/>
<dbReference type="InterPro" id="IPR016032">
    <property type="entry name" value="Sig_transdc_resp-reg_C-effctor"/>
</dbReference>
<dbReference type="Proteomes" id="UP000254266">
    <property type="component" value="Unassembled WGS sequence"/>
</dbReference>
<sequence>MLSAGKPQADIESVALKNDHVSLYVLSHHEIYTDGLINLLSQNTHYHVTCCLDDVVDLMHFKVSNPDVLLVHQSIVEPMLVTGTSIDLLFADYKNISPDIRIMIFGNHVDESDMRKMIRSGVRGFIDSSMTQYDLTMSIREVSLGGYWINRQVMGELIHNAIEIEQVMEQEVKNRIEDLQYKLTRREADVFHLVMEGMPTKQIASTMHLSEQGVKLHLGRLFKKFKVSNRTQLILMTFTRMCPVNNLIQLIRKSVDKRRMEKGYSPLIADPLKGI</sequence>
<evidence type="ECO:0000259" key="2">
    <source>
        <dbReference type="PROSITE" id="PS50043"/>
    </source>
</evidence>